<keyword evidence="7" id="KW-1185">Reference proteome</keyword>
<dbReference type="Proteomes" id="UP001642540">
    <property type="component" value="Unassembled WGS sequence"/>
</dbReference>
<dbReference type="InterPro" id="IPR006201">
    <property type="entry name" value="Neur_channel"/>
</dbReference>
<evidence type="ECO:0000256" key="4">
    <source>
        <dbReference type="SAM" id="MobiDB-lite"/>
    </source>
</evidence>
<comment type="subcellular location">
    <subcellularLocation>
        <location evidence="1">Membrane</location>
        <topology evidence="1">Multi-pass membrane protein</topology>
    </subcellularLocation>
</comment>
<feature type="compositionally biased region" description="Polar residues" evidence="4">
    <location>
        <begin position="69"/>
        <end position="80"/>
    </location>
</feature>
<evidence type="ECO:0000313" key="6">
    <source>
        <dbReference type="EMBL" id="CAL8139034.1"/>
    </source>
</evidence>
<keyword evidence="3" id="KW-0406">Ion transport</keyword>
<keyword evidence="3" id="KW-0407">Ion channel</keyword>
<dbReference type="PROSITE" id="PS00236">
    <property type="entry name" value="NEUROTR_ION_CHANNEL"/>
    <property type="match status" value="1"/>
</dbReference>
<comment type="caution">
    <text evidence="6">The sequence shown here is derived from an EMBL/GenBank/DDBJ whole genome shotgun (WGS) entry which is preliminary data.</text>
</comment>
<protein>
    <recommendedName>
        <fullName evidence="5">Neurotransmitter-gated ion-channel ligand-binding domain-containing protein</fullName>
    </recommendedName>
</protein>
<name>A0ABP1RYJ8_9HEXA</name>
<evidence type="ECO:0000256" key="2">
    <source>
        <dbReference type="ARBA" id="ARBA00023136"/>
    </source>
</evidence>
<accession>A0ABP1RYJ8</accession>
<dbReference type="InterPro" id="IPR018000">
    <property type="entry name" value="Neurotransmitter_ion_chnl_CS"/>
</dbReference>
<proteinExistence type="inferred from homology"/>
<dbReference type="EMBL" id="CAXLJM020000124">
    <property type="protein sequence ID" value="CAL8139034.1"/>
    <property type="molecule type" value="Genomic_DNA"/>
</dbReference>
<dbReference type="InterPro" id="IPR006202">
    <property type="entry name" value="Neur_chan_lig-bd"/>
</dbReference>
<sequence length="286" mass="32736">MWFKVEMRCRLKIPLSVLLSLILNFSIVQSIYTNDFKRFYFGNLSVGLTEELGERFNYDYLPPQSPVNGVSQKSYGTQPPSHYYHTANHRPQGDQPQKNGTSGLPPLTTPPKTQLYMHQDLKTISDNITNILNSFMVHDKRVRPNYGGEAVEVGITMFVLSVSALSEVAMDFTVDFYFRQMWKDNRLTFQGPKGVKTLSVSSEFLKSIWVPNTIFPNEKTSYFHTATINNEFFRISQTGDILRSMRLTVCASCPMDLRHFPMDSQLCTIEIESCKITFLGRPDVPL</sequence>
<evidence type="ECO:0000256" key="1">
    <source>
        <dbReference type="ARBA" id="ARBA00004141"/>
    </source>
</evidence>
<feature type="region of interest" description="Disordered" evidence="4">
    <location>
        <begin position="69"/>
        <end position="109"/>
    </location>
</feature>
<evidence type="ECO:0000256" key="3">
    <source>
        <dbReference type="RuleBase" id="RU000687"/>
    </source>
</evidence>
<reference evidence="6 7" key="1">
    <citation type="submission" date="2024-08" db="EMBL/GenBank/DDBJ databases">
        <authorList>
            <person name="Cucini C."/>
            <person name="Frati F."/>
        </authorList>
    </citation>
    <scope>NUCLEOTIDE SEQUENCE [LARGE SCALE GENOMIC DNA]</scope>
</reference>
<organism evidence="6 7">
    <name type="scientific">Orchesella dallaii</name>
    <dbReference type="NCBI Taxonomy" id="48710"/>
    <lineage>
        <taxon>Eukaryota</taxon>
        <taxon>Metazoa</taxon>
        <taxon>Ecdysozoa</taxon>
        <taxon>Arthropoda</taxon>
        <taxon>Hexapoda</taxon>
        <taxon>Collembola</taxon>
        <taxon>Entomobryomorpha</taxon>
        <taxon>Entomobryoidea</taxon>
        <taxon>Orchesellidae</taxon>
        <taxon>Orchesellinae</taxon>
        <taxon>Orchesella</taxon>
    </lineage>
</organism>
<dbReference type="Pfam" id="PF02931">
    <property type="entry name" value="Neur_chan_LBD"/>
    <property type="match status" value="1"/>
</dbReference>
<dbReference type="SUPFAM" id="SSF63712">
    <property type="entry name" value="Nicotinic receptor ligand binding domain-like"/>
    <property type="match status" value="1"/>
</dbReference>
<keyword evidence="2" id="KW-0472">Membrane</keyword>
<gene>
    <name evidence="6" type="ORF">ODALV1_LOCUS27655</name>
</gene>
<evidence type="ECO:0000313" key="7">
    <source>
        <dbReference type="Proteomes" id="UP001642540"/>
    </source>
</evidence>
<evidence type="ECO:0000259" key="5">
    <source>
        <dbReference type="Pfam" id="PF02931"/>
    </source>
</evidence>
<dbReference type="PRINTS" id="PR00252">
    <property type="entry name" value="NRIONCHANNEL"/>
</dbReference>
<feature type="domain" description="Neurotransmitter-gated ion-channel ligand-binding" evidence="5">
    <location>
        <begin position="134"/>
        <end position="274"/>
    </location>
</feature>
<comment type="similarity">
    <text evidence="3">Belongs to the ligand-gated ion channel (TC 1.A.9) family.</text>
</comment>
<keyword evidence="3" id="KW-0813">Transport</keyword>
<dbReference type="Gene3D" id="2.70.170.10">
    <property type="entry name" value="Neurotransmitter-gated ion-channel ligand-binding domain"/>
    <property type="match status" value="1"/>
</dbReference>
<dbReference type="PANTHER" id="PTHR18945">
    <property type="entry name" value="NEUROTRANSMITTER GATED ION CHANNEL"/>
    <property type="match status" value="1"/>
</dbReference>
<dbReference type="InterPro" id="IPR036734">
    <property type="entry name" value="Neur_chan_lig-bd_sf"/>
</dbReference>